<proteinExistence type="predicted"/>
<comment type="caution">
    <text evidence="2">The sequence shown here is derived from an EMBL/GenBank/DDBJ whole genome shotgun (WGS) entry which is preliminary data.</text>
</comment>
<feature type="region of interest" description="Disordered" evidence="1">
    <location>
        <begin position="17"/>
        <end position="75"/>
    </location>
</feature>
<organism evidence="2 3">
    <name type="scientific">Desmophyllum pertusum</name>
    <dbReference type="NCBI Taxonomy" id="174260"/>
    <lineage>
        <taxon>Eukaryota</taxon>
        <taxon>Metazoa</taxon>
        <taxon>Cnidaria</taxon>
        <taxon>Anthozoa</taxon>
        <taxon>Hexacorallia</taxon>
        <taxon>Scleractinia</taxon>
        <taxon>Caryophylliina</taxon>
        <taxon>Caryophylliidae</taxon>
        <taxon>Desmophyllum</taxon>
    </lineage>
</organism>
<feature type="compositionally biased region" description="Low complexity" evidence="1">
    <location>
        <begin position="58"/>
        <end position="69"/>
    </location>
</feature>
<name>A0A9W9YHG4_9CNID</name>
<dbReference type="EMBL" id="MU827781">
    <property type="protein sequence ID" value="KAJ7337111.1"/>
    <property type="molecule type" value="Genomic_DNA"/>
</dbReference>
<feature type="compositionally biased region" description="Basic and acidic residues" evidence="1">
    <location>
        <begin position="19"/>
        <end position="39"/>
    </location>
</feature>
<accession>A0A9W9YHG4</accession>
<evidence type="ECO:0000256" key="1">
    <source>
        <dbReference type="SAM" id="MobiDB-lite"/>
    </source>
</evidence>
<sequence>MAFVTWEMMYMLWRRRETRRSGEEVEKPNSRGLDRDGHTTHRNLSGETHQLQTQPRLSASSSPSSSSSSTVNQAAACAKKTLTQKKGKKISNFTKIKLQTSLSDPVTHLMWFYCLTG</sequence>
<dbReference type="Proteomes" id="UP001163046">
    <property type="component" value="Unassembled WGS sequence"/>
</dbReference>
<gene>
    <name evidence="2" type="ORF">OS493_009963</name>
</gene>
<dbReference type="AlphaFoldDB" id="A0A9W9YHG4"/>
<protein>
    <submittedName>
        <fullName evidence="2">Uncharacterized protein</fullName>
    </submittedName>
</protein>
<feature type="compositionally biased region" description="Polar residues" evidence="1">
    <location>
        <begin position="42"/>
        <end position="57"/>
    </location>
</feature>
<keyword evidence="3" id="KW-1185">Reference proteome</keyword>
<reference evidence="2" key="1">
    <citation type="submission" date="2023-01" db="EMBL/GenBank/DDBJ databases">
        <title>Genome assembly of the deep-sea coral Lophelia pertusa.</title>
        <authorList>
            <person name="Herrera S."/>
            <person name="Cordes E."/>
        </authorList>
    </citation>
    <scope>NUCLEOTIDE SEQUENCE</scope>
    <source>
        <strain evidence="2">USNM1676648</strain>
        <tissue evidence="2">Polyp</tissue>
    </source>
</reference>
<evidence type="ECO:0000313" key="2">
    <source>
        <dbReference type="EMBL" id="KAJ7337111.1"/>
    </source>
</evidence>
<evidence type="ECO:0000313" key="3">
    <source>
        <dbReference type="Proteomes" id="UP001163046"/>
    </source>
</evidence>